<dbReference type="AlphaFoldDB" id="A0A4S8LT10"/>
<dbReference type="Pfam" id="PF01070">
    <property type="entry name" value="FMN_dh"/>
    <property type="match status" value="1"/>
</dbReference>
<evidence type="ECO:0000259" key="3">
    <source>
        <dbReference type="PROSITE" id="PS51349"/>
    </source>
</evidence>
<keyword evidence="2" id="KW-0560">Oxidoreductase</keyword>
<dbReference type="SUPFAM" id="SSF51395">
    <property type="entry name" value="FMN-linked oxidoreductases"/>
    <property type="match status" value="1"/>
</dbReference>
<feature type="non-terminal residue" evidence="5">
    <location>
        <position position="128"/>
    </location>
</feature>
<dbReference type="PANTHER" id="PTHR10578">
    <property type="entry name" value="S -2-HYDROXY-ACID OXIDASE-RELATED"/>
    <property type="match status" value="1"/>
</dbReference>
<feature type="domain" description="FMN hydroxy acid dehydrogenase" evidence="3">
    <location>
        <begin position="1"/>
        <end position="128"/>
    </location>
</feature>
<dbReference type="EMBL" id="ML179271">
    <property type="protein sequence ID" value="THU92669.1"/>
    <property type="molecule type" value="Genomic_DNA"/>
</dbReference>
<organism evidence="5 6">
    <name type="scientific">Dendrothele bispora (strain CBS 962.96)</name>
    <dbReference type="NCBI Taxonomy" id="1314807"/>
    <lineage>
        <taxon>Eukaryota</taxon>
        <taxon>Fungi</taxon>
        <taxon>Dikarya</taxon>
        <taxon>Basidiomycota</taxon>
        <taxon>Agaricomycotina</taxon>
        <taxon>Agaricomycetes</taxon>
        <taxon>Agaricomycetidae</taxon>
        <taxon>Agaricales</taxon>
        <taxon>Agaricales incertae sedis</taxon>
        <taxon>Dendrothele</taxon>
    </lineage>
</organism>
<comment type="cofactor">
    <cofactor evidence="1">
        <name>FMN</name>
        <dbReference type="ChEBI" id="CHEBI:58210"/>
    </cofactor>
</comment>
<sequence>SWNDLDFILKDWEGGVMLKGMQSVRDAEKAVEVLMKDGGEGLSSIIMVRLYIHLRSNKKNLHVLFDSGIKMGSDIVKAVMLGADAVLIGRPYVYASILGGQAGVEQVIKHFLADLEITMGLSGWNSLD</sequence>
<dbReference type="InterPro" id="IPR000262">
    <property type="entry name" value="FMN-dep_DH"/>
</dbReference>
<dbReference type="EMBL" id="ML179776">
    <property type="protein sequence ID" value="THU81841.1"/>
    <property type="molecule type" value="Genomic_DNA"/>
</dbReference>
<accession>A0A4S8LT10</accession>
<evidence type="ECO:0000256" key="2">
    <source>
        <dbReference type="ARBA" id="ARBA00023002"/>
    </source>
</evidence>
<evidence type="ECO:0000256" key="1">
    <source>
        <dbReference type="ARBA" id="ARBA00001917"/>
    </source>
</evidence>
<evidence type="ECO:0000313" key="6">
    <source>
        <dbReference type="Proteomes" id="UP000297245"/>
    </source>
</evidence>
<proteinExistence type="predicted"/>
<dbReference type="PANTHER" id="PTHR10578:SF143">
    <property type="entry name" value="FMN-DEPENDENT ALPHA-HYDROXY ACID DEHYDROGENASE PB1A11.03"/>
    <property type="match status" value="1"/>
</dbReference>
<dbReference type="InterPro" id="IPR013785">
    <property type="entry name" value="Aldolase_TIM"/>
</dbReference>
<evidence type="ECO:0000313" key="5">
    <source>
        <dbReference type="EMBL" id="THU92669.1"/>
    </source>
</evidence>
<dbReference type="Proteomes" id="UP000297245">
    <property type="component" value="Unassembled WGS sequence"/>
</dbReference>
<dbReference type="OrthoDB" id="25826at2759"/>
<gene>
    <name evidence="4" type="ORF">K435DRAFT_637574</name>
    <name evidence="5" type="ORF">K435DRAFT_638756</name>
</gene>
<dbReference type="GO" id="GO:0016491">
    <property type="term" value="F:oxidoreductase activity"/>
    <property type="evidence" value="ECO:0007669"/>
    <property type="project" value="UniProtKB-KW"/>
</dbReference>
<feature type="non-terminal residue" evidence="5">
    <location>
        <position position="1"/>
    </location>
</feature>
<dbReference type="Gene3D" id="3.20.20.70">
    <property type="entry name" value="Aldolase class I"/>
    <property type="match status" value="1"/>
</dbReference>
<reference evidence="5 6" key="1">
    <citation type="journal article" date="2019" name="Nat. Ecol. Evol.">
        <title>Megaphylogeny resolves global patterns of mushroom evolution.</title>
        <authorList>
            <person name="Varga T."/>
            <person name="Krizsan K."/>
            <person name="Foldi C."/>
            <person name="Dima B."/>
            <person name="Sanchez-Garcia M."/>
            <person name="Sanchez-Ramirez S."/>
            <person name="Szollosi G.J."/>
            <person name="Szarkandi J.G."/>
            <person name="Papp V."/>
            <person name="Albert L."/>
            <person name="Andreopoulos W."/>
            <person name="Angelini C."/>
            <person name="Antonin V."/>
            <person name="Barry K.W."/>
            <person name="Bougher N.L."/>
            <person name="Buchanan P."/>
            <person name="Buyck B."/>
            <person name="Bense V."/>
            <person name="Catcheside P."/>
            <person name="Chovatia M."/>
            <person name="Cooper J."/>
            <person name="Damon W."/>
            <person name="Desjardin D."/>
            <person name="Finy P."/>
            <person name="Geml J."/>
            <person name="Haridas S."/>
            <person name="Hughes K."/>
            <person name="Justo A."/>
            <person name="Karasinski D."/>
            <person name="Kautmanova I."/>
            <person name="Kiss B."/>
            <person name="Kocsube S."/>
            <person name="Kotiranta H."/>
            <person name="LaButti K.M."/>
            <person name="Lechner B.E."/>
            <person name="Liimatainen K."/>
            <person name="Lipzen A."/>
            <person name="Lukacs Z."/>
            <person name="Mihaltcheva S."/>
            <person name="Morgado L.N."/>
            <person name="Niskanen T."/>
            <person name="Noordeloos M.E."/>
            <person name="Ohm R.A."/>
            <person name="Ortiz-Santana B."/>
            <person name="Ovrebo C."/>
            <person name="Racz N."/>
            <person name="Riley R."/>
            <person name="Savchenko A."/>
            <person name="Shiryaev A."/>
            <person name="Soop K."/>
            <person name="Spirin V."/>
            <person name="Szebenyi C."/>
            <person name="Tomsovsky M."/>
            <person name="Tulloss R.E."/>
            <person name="Uehling J."/>
            <person name="Grigoriev I.V."/>
            <person name="Vagvolgyi C."/>
            <person name="Papp T."/>
            <person name="Martin F.M."/>
            <person name="Miettinen O."/>
            <person name="Hibbett D.S."/>
            <person name="Nagy L.G."/>
        </authorList>
    </citation>
    <scope>NUCLEOTIDE SEQUENCE [LARGE SCALE GENOMIC DNA]</scope>
    <source>
        <strain evidence="5 6">CBS 962.96</strain>
    </source>
</reference>
<evidence type="ECO:0000313" key="4">
    <source>
        <dbReference type="EMBL" id="THU81841.1"/>
    </source>
</evidence>
<dbReference type="InterPro" id="IPR037396">
    <property type="entry name" value="FMN_HAD"/>
</dbReference>
<protein>
    <submittedName>
        <fullName evidence="5">FMN-linked oxidoreductase</fullName>
    </submittedName>
</protein>
<name>A0A4S8LT10_DENBC</name>
<dbReference type="PROSITE" id="PS51349">
    <property type="entry name" value="FMN_HYDROXY_ACID_DH_2"/>
    <property type="match status" value="1"/>
</dbReference>
<keyword evidence="6" id="KW-1185">Reference proteome</keyword>